<organism evidence="1 2">
    <name type="scientific">Roseofilum reptotaenium AO1-A</name>
    <dbReference type="NCBI Taxonomy" id="1925591"/>
    <lineage>
        <taxon>Bacteria</taxon>
        <taxon>Bacillati</taxon>
        <taxon>Cyanobacteriota</taxon>
        <taxon>Cyanophyceae</taxon>
        <taxon>Desertifilales</taxon>
        <taxon>Desertifilaceae</taxon>
        <taxon>Roseofilum</taxon>
    </lineage>
</organism>
<dbReference type="Proteomes" id="UP000183940">
    <property type="component" value="Unassembled WGS sequence"/>
</dbReference>
<evidence type="ECO:0000313" key="2">
    <source>
        <dbReference type="Proteomes" id="UP000183940"/>
    </source>
</evidence>
<accession>A0A1L9QKZ0</accession>
<evidence type="ECO:0000313" key="1">
    <source>
        <dbReference type="EMBL" id="OJJ18388.1"/>
    </source>
</evidence>
<name>A0A1L9QKZ0_9CYAN</name>
<proteinExistence type="predicted"/>
<gene>
    <name evidence="1" type="ORF">BI308_22410</name>
</gene>
<sequence length="67" mass="7490">MIIPIVAIGEKPGFYKDMEKQRRGGIGGDFTLFCLTLASQKLLALLQGFDRNHTTFYCLNPKIIASQ</sequence>
<comment type="caution">
    <text evidence="1">The sequence shown here is derived from an EMBL/GenBank/DDBJ whole genome shotgun (WGS) entry which is preliminary data.</text>
</comment>
<dbReference type="EMBL" id="MLAW01000056">
    <property type="protein sequence ID" value="OJJ18388.1"/>
    <property type="molecule type" value="Genomic_DNA"/>
</dbReference>
<reference evidence="1" key="1">
    <citation type="submission" date="2016-10" db="EMBL/GenBank/DDBJ databases">
        <title>CRISPR-Cas defence system in Roseofilum reptotaenium: evidence of a bacteriophage-cyanobacterium arms race in the coral black band disease.</title>
        <authorList>
            <person name="Buerger P."/>
            <person name="Wood-Charlson E.M."/>
            <person name="Weynberg K.D."/>
            <person name="Willis B."/>
            <person name="Van Oppen M.J."/>
        </authorList>
    </citation>
    <scope>NUCLEOTIDE SEQUENCE [LARGE SCALE GENOMIC DNA]</scope>
    <source>
        <strain evidence="1">AO1-A</strain>
    </source>
</reference>
<dbReference type="AlphaFoldDB" id="A0A1L9QKZ0"/>
<keyword evidence="2" id="KW-1185">Reference proteome</keyword>
<protein>
    <submittedName>
        <fullName evidence="1">Uncharacterized protein</fullName>
    </submittedName>
</protein>